<evidence type="ECO:0000259" key="1">
    <source>
        <dbReference type="Pfam" id="PF06114"/>
    </source>
</evidence>
<evidence type="ECO:0000313" key="3">
    <source>
        <dbReference type="Proteomes" id="UP001232245"/>
    </source>
</evidence>
<dbReference type="InterPro" id="IPR010359">
    <property type="entry name" value="IrrE_HExxH"/>
</dbReference>
<comment type="caution">
    <text evidence="2">The sequence shown here is derived from an EMBL/GenBank/DDBJ whole genome shotgun (WGS) entry which is preliminary data.</text>
</comment>
<dbReference type="EMBL" id="JAUSTZ010000021">
    <property type="protein sequence ID" value="MDQ0228453.1"/>
    <property type="molecule type" value="Genomic_DNA"/>
</dbReference>
<dbReference type="Proteomes" id="UP001232245">
    <property type="component" value="Unassembled WGS sequence"/>
</dbReference>
<feature type="domain" description="IrrE N-terminal-like" evidence="1">
    <location>
        <begin position="49"/>
        <end position="150"/>
    </location>
</feature>
<dbReference type="Pfam" id="PF06114">
    <property type="entry name" value="Peptidase_M78"/>
    <property type="match status" value="1"/>
</dbReference>
<accession>A0ABT9ZA11</accession>
<keyword evidence="3" id="KW-1185">Reference proteome</keyword>
<name>A0ABT9ZA11_9BACI</name>
<proteinExistence type="predicted"/>
<reference evidence="2 3" key="1">
    <citation type="submission" date="2023-07" db="EMBL/GenBank/DDBJ databases">
        <title>Genomic Encyclopedia of Type Strains, Phase IV (KMG-IV): sequencing the most valuable type-strain genomes for metagenomic binning, comparative biology and taxonomic classification.</title>
        <authorList>
            <person name="Goeker M."/>
        </authorList>
    </citation>
    <scope>NUCLEOTIDE SEQUENCE [LARGE SCALE GENOMIC DNA]</scope>
    <source>
        <strain evidence="2 3">DSM 17723</strain>
    </source>
</reference>
<organism evidence="2 3">
    <name type="scientific">Metabacillus niabensis</name>
    <dbReference type="NCBI Taxonomy" id="324854"/>
    <lineage>
        <taxon>Bacteria</taxon>
        <taxon>Bacillati</taxon>
        <taxon>Bacillota</taxon>
        <taxon>Bacilli</taxon>
        <taxon>Bacillales</taxon>
        <taxon>Bacillaceae</taxon>
        <taxon>Metabacillus</taxon>
    </lineage>
</organism>
<protein>
    <submittedName>
        <fullName evidence="2">Zn-dependent peptidase ImmA (M78 family)</fullName>
    </submittedName>
</protein>
<sequence length="206" mass="24811">MEYRMTQLEENIKEIYSGLGISSPYEIDPYHIANEYNVWIYFHKDESEVFKRTNGLYSLYLDERLSPQEQWQDFGHEFGHVVKHVGNQSRLHKPFRKLQENQANNFMFHFCVPTFMLLNYEISNYLNIKDGIKFISETFKVTEKFAKKRLIHFQNQISQSVSDHYFKTQMRMLYPKSDPNNWSDETKSLLDKLNRQVEKKKQFQGV</sequence>
<dbReference type="RefSeq" id="WP_174881093.1">
    <property type="nucleotide sequence ID" value="NZ_CADEPK010000305.1"/>
</dbReference>
<gene>
    <name evidence="2" type="ORF">J2S02_004836</name>
</gene>
<evidence type="ECO:0000313" key="2">
    <source>
        <dbReference type="EMBL" id="MDQ0228453.1"/>
    </source>
</evidence>